<dbReference type="OrthoDB" id="77989at2759"/>
<evidence type="ECO:0000313" key="3">
    <source>
        <dbReference type="Proteomes" id="UP000562929"/>
    </source>
</evidence>
<organism evidence="2 3">
    <name type="scientific">Ophiocordyceps camponoti-floridani</name>
    <dbReference type="NCBI Taxonomy" id="2030778"/>
    <lineage>
        <taxon>Eukaryota</taxon>
        <taxon>Fungi</taxon>
        <taxon>Dikarya</taxon>
        <taxon>Ascomycota</taxon>
        <taxon>Pezizomycotina</taxon>
        <taxon>Sordariomycetes</taxon>
        <taxon>Hypocreomycetidae</taxon>
        <taxon>Hypocreales</taxon>
        <taxon>Ophiocordycipitaceae</taxon>
        <taxon>Ophiocordyceps</taxon>
    </lineage>
</organism>
<proteinExistence type="predicted"/>
<dbReference type="Proteomes" id="UP000562929">
    <property type="component" value="Unassembled WGS sequence"/>
</dbReference>
<dbReference type="AlphaFoldDB" id="A0A8H4Q073"/>
<evidence type="ECO:0000256" key="1">
    <source>
        <dbReference type="SAM" id="MobiDB-lite"/>
    </source>
</evidence>
<feature type="region of interest" description="Disordered" evidence="1">
    <location>
        <begin position="1"/>
        <end position="43"/>
    </location>
</feature>
<gene>
    <name evidence="2" type="ORF">GQ602_007440</name>
</gene>
<reference evidence="2 3" key="1">
    <citation type="journal article" date="2020" name="G3 (Bethesda)">
        <title>Genetic Underpinnings of Host Manipulation by Ophiocordyceps as Revealed by Comparative Transcriptomics.</title>
        <authorList>
            <person name="Will I."/>
            <person name="Das B."/>
            <person name="Trinh T."/>
            <person name="Brachmann A."/>
            <person name="Ohm R.A."/>
            <person name="de Bekker C."/>
        </authorList>
    </citation>
    <scope>NUCLEOTIDE SEQUENCE [LARGE SCALE GENOMIC DNA]</scope>
    <source>
        <strain evidence="2 3">EC05</strain>
    </source>
</reference>
<comment type="caution">
    <text evidence="2">The sequence shown here is derived from an EMBL/GenBank/DDBJ whole genome shotgun (WGS) entry which is preliminary data.</text>
</comment>
<evidence type="ECO:0000313" key="2">
    <source>
        <dbReference type="EMBL" id="KAF4580289.1"/>
    </source>
</evidence>
<accession>A0A8H4Q073</accession>
<sequence length="124" mass="13556">MSTTREGINPLRPYYVPPSIGDPIESVSPPSPSPLGRSRDATGYASRARDVLADLDYNNYLSEPSPSMMQSIRELLDEMTWKYTSVLMSQPFEVAKTILQTRDQGAPSPQPSATPGRRSPGGDV</sequence>
<keyword evidence="3" id="KW-1185">Reference proteome</keyword>
<protein>
    <submittedName>
        <fullName evidence="2">Uncharacterized protein</fullName>
    </submittedName>
</protein>
<feature type="region of interest" description="Disordered" evidence="1">
    <location>
        <begin position="100"/>
        <end position="124"/>
    </location>
</feature>
<dbReference type="EMBL" id="JAACLJ010000012">
    <property type="protein sequence ID" value="KAF4580289.1"/>
    <property type="molecule type" value="Genomic_DNA"/>
</dbReference>
<name>A0A8H4Q073_9HYPO</name>